<name>B9R8A9_RICCO</name>
<dbReference type="EMBL" id="EQ973772">
    <property type="protein sequence ID" value="EEF52739.1"/>
    <property type="molecule type" value="Genomic_DNA"/>
</dbReference>
<dbReference type="InParanoid" id="B9R8A9"/>
<dbReference type="Proteomes" id="UP000008311">
    <property type="component" value="Unassembled WGS sequence"/>
</dbReference>
<reference evidence="2" key="1">
    <citation type="journal article" date="2010" name="Nat. Biotechnol.">
        <title>Draft genome sequence of the oilseed species Ricinus communis.</title>
        <authorList>
            <person name="Chan A.P."/>
            <person name="Crabtree J."/>
            <person name="Zhao Q."/>
            <person name="Lorenzi H."/>
            <person name="Orvis J."/>
            <person name="Puiu D."/>
            <person name="Melake-Berhan A."/>
            <person name="Jones K.M."/>
            <person name="Redman J."/>
            <person name="Chen G."/>
            <person name="Cahoon E.B."/>
            <person name="Gedil M."/>
            <person name="Stanke M."/>
            <person name="Haas B.J."/>
            <person name="Wortman J.R."/>
            <person name="Fraser-Liggett C.M."/>
            <person name="Ravel J."/>
            <person name="Rabinowicz P.D."/>
        </authorList>
    </citation>
    <scope>NUCLEOTIDE SEQUENCE [LARGE SCALE GENOMIC DNA]</scope>
    <source>
        <strain evidence="2">cv. Hale</strain>
    </source>
</reference>
<evidence type="ECO:0000313" key="2">
    <source>
        <dbReference type="Proteomes" id="UP000008311"/>
    </source>
</evidence>
<proteinExistence type="predicted"/>
<evidence type="ECO:0000313" key="1">
    <source>
        <dbReference type="EMBL" id="EEF52739.1"/>
    </source>
</evidence>
<organism evidence="1 2">
    <name type="scientific">Ricinus communis</name>
    <name type="common">Castor bean</name>
    <dbReference type="NCBI Taxonomy" id="3988"/>
    <lineage>
        <taxon>Eukaryota</taxon>
        <taxon>Viridiplantae</taxon>
        <taxon>Streptophyta</taxon>
        <taxon>Embryophyta</taxon>
        <taxon>Tracheophyta</taxon>
        <taxon>Spermatophyta</taxon>
        <taxon>Magnoliopsida</taxon>
        <taxon>eudicotyledons</taxon>
        <taxon>Gunneridae</taxon>
        <taxon>Pentapetalae</taxon>
        <taxon>rosids</taxon>
        <taxon>fabids</taxon>
        <taxon>Malpighiales</taxon>
        <taxon>Euphorbiaceae</taxon>
        <taxon>Acalyphoideae</taxon>
        <taxon>Acalypheae</taxon>
        <taxon>Ricinus</taxon>
    </lineage>
</organism>
<protein>
    <submittedName>
        <fullName evidence="1">Uncharacterized protein</fullName>
    </submittedName>
</protein>
<sequence>MMFMKAEEIVLELPLKRLDNLENAPFLEVTYEEQSSTKYMELARRNLQKSEERICAGAERQGEPAYVPVFKGSEL</sequence>
<dbReference type="AlphaFoldDB" id="B9R8A9"/>
<accession>B9R8A9</accession>
<gene>
    <name evidence="1" type="ORF">RCOM_1598270</name>
</gene>
<keyword evidence="2" id="KW-1185">Reference proteome</keyword>